<evidence type="ECO:0000259" key="5">
    <source>
        <dbReference type="Pfam" id="PF04728"/>
    </source>
</evidence>
<comment type="caution">
    <text evidence="1">Lacks conserved residue(s) required for the propagation of feature annotation.</text>
</comment>
<keyword evidence="1" id="KW-0964">Secreted</keyword>
<dbReference type="InterPro" id="IPR006817">
    <property type="entry name" value="Lipoprotein_leucine-zipper_dom"/>
</dbReference>
<dbReference type="PIRSF" id="PIRSF002855">
    <property type="entry name" value="Murein-lipoprotein"/>
    <property type="match status" value="1"/>
</dbReference>
<dbReference type="EMBL" id="SWCJ01000028">
    <property type="protein sequence ID" value="TKB49161.1"/>
    <property type="molecule type" value="Genomic_DNA"/>
</dbReference>
<dbReference type="GO" id="GO:0030258">
    <property type="term" value="P:lipid modification"/>
    <property type="evidence" value="ECO:0007669"/>
    <property type="project" value="UniProtKB-UniRule"/>
</dbReference>
<comment type="function">
    <text evidence="1">A highly abundant outer membrane lipoprotein that controls the distance between the inner and outer membranes. The only protein known to be covalently linked to the peptidoglycan network (PGN). Also non-covalently binds the PGN. The link between the cell outer membrane and PGN contributes to maintenance of the structural and functional integrity of the cell envelope, and maintains the correct distance between the PGN and the outer membrane.</text>
</comment>
<feature type="chain" id="PRO_5020361307" description="Major outer membrane lipoprotein Lpp" evidence="4">
    <location>
        <begin position="22"/>
        <end position="81"/>
    </location>
</feature>
<feature type="lipid moiety-binding region" description="S-diacylglycerol cysteine" evidence="1 3">
    <location>
        <position position="20"/>
    </location>
</feature>
<feature type="domain" description="Lipoprotein leucine-zipper" evidence="5">
    <location>
        <begin position="30"/>
        <end position="81"/>
    </location>
</feature>
<dbReference type="GO" id="GO:0043580">
    <property type="term" value="P:periplasmic space organization"/>
    <property type="evidence" value="ECO:0007669"/>
    <property type="project" value="UniProtKB-UniRule"/>
</dbReference>
<keyword evidence="1" id="KW-0677">Repeat</keyword>
<evidence type="ECO:0000256" key="3">
    <source>
        <dbReference type="PIRSR" id="PIRSR002855-2"/>
    </source>
</evidence>
<comment type="subunit">
    <text evidence="1">Homotrimer.</text>
</comment>
<keyword evidence="1 2" id="KW-0572">Peptidoglycan-anchor</keyword>
<evidence type="ECO:0000256" key="2">
    <source>
        <dbReference type="PIRSR" id="PIRSR002855-1"/>
    </source>
</evidence>
<dbReference type="Gene3D" id="1.20.5.190">
    <property type="match status" value="1"/>
</dbReference>
<evidence type="ECO:0000256" key="1">
    <source>
        <dbReference type="HAMAP-Rule" id="MF_00843"/>
    </source>
</evidence>
<feature type="repeat" evidence="1">
    <location>
        <begin position="34"/>
        <end position="44"/>
    </location>
</feature>
<dbReference type="SUPFAM" id="SSF58042">
    <property type="entry name" value="Outer membrane lipoprotein"/>
    <property type="match status" value="1"/>
</dbReference>
<accession>A0A4U1BDJ1</accession>
<feature type="signal peptide" evidence="4">
    <location>
        <begin position="1"/>
        <end position="21"/>
    </location>
</feature>
<dbReference type="Proteomes" id="UP000305675">
    <property type="component" value="Unassembled WGS sequence"/>
</dbReference>
<keyword evidence="1 3" id="KW-0564">Palmitate</keyword>
<keyword evidence="1" id="KW-0998">Cell outer membrane</keyword>
<dbReference type="Pfam" id="PF04728">
    <property type="entry name" value="LPP"/>
    <property type="match status" value="1"/>
</dbReference>
<reference evidence="6 7" key="1">
    <citation type="submission" date="2019-04" db="EMBL/GenBank/DDBJ databases">
        <authorList>
            <person name="Hwang J.C."/>
        </authorList>
    </citation>
    <scope>NUCLEOTIDE SEQUENCE [LARGE SCALE GENOMIC DNA]</scope>
    <source>
        <strain evidence="6 7">IMCC35002</strain>
    </source>
</reference>
<protein>
    <recommendedName>
        <fullName evidence="1">Major outer membrane lipoprotein Lpp</fullName>
    </recommendedName>
</protein>
<dbReference type="GO" id="GO:0008289">
    <property type="term" value="F:lipid binding"/>
    <property type="evidence" value="ECO:0007669"/>
    <property type="project" value="UniProtKB-UniRule"/>
</dbReference>
<evidence type="ECO:0000256" key="4">
    <source>
        <dbReference type="SAM" id="SignalP"/>
    </source>
</evidence>
<evidence type="ECO:0000313" key="6">
    <source>
        <dbReference type="EMBL" id="TKB49161.1"/>
    </source>
</evidence>
<proteinExistence type="inferred from homology"/>
<comment type="caution">
    <text evidence="6">The sequence shown here is derived from an EMBL/GenBank/DDBJ whole genome shotgun (WGS) entry which is preliminary data.</text>
</comment>
<keyword evidence="1 3" id="KW-0449">Lipoprotein</keyword>
<feature type="coiled-coil region" evidence="1">
    <location>
        <begin position="23"/>
        <end position="71"/>
    </location>
</feature>
<sequence length="81" mass="8680">MQLTIKAAVAAASILFVSGCANNEALESQMADLSNRLDNLTSDQQRQDADIQAAQATADAANAEAMRAHKRIDNINTSFEK</sequence>
<organism evidence="6 7">
    <name type="scientific">Ferrimonas aestuarii</name>
    <dbReference type="NCBI Taxonomy" id="2569539"/>
    <lineage>
        <taxon>Bacteria</taxon>
        <taxon>Pseudomonadati</taxon>
        <taxon>Pseudomonadota</taxon>
        <taxon>Gammaproteobacteria</taxon>
        <taxon>Alteromonadales</taxon>
        <taxon>Ferrimonadaceae</taxon>
        <taxon>Ferrimonas</taxon>
    </lineage>
</organism>
<keyword evidence="4" id="KW-0732">Signal</keyword>
<keyword evidence="1" id="KW-0472">Membrane</keyword>
<dbReference type="HAMAP" id="MF_00843">
    <property type="entry name" value="Lpp"/>
    <property type="match status" value="1"/>
</dbReference>
<dbReference type="InterPro" id="IPR016367">
    <property type="entry name" value="MOM_Lpp"/>
</dbReference>
<keyword evidence="1" id="KW-0175">Coiled coil</keyword>
<comment type="similarity">
    <text evidence="1">Belongs to the Lpp family.</text>
</comment>
<dbReference type="GO" id="GO:0042834">
    <property type="term" value="F:peptidoglycan binding"/>
    <property type="evidence" value="ECO:0007669"/>
    <property type="project" value="UniProtKB-UniRule"/>
</dbReference>
<dbReference type="GO" id="GO:0009279">
    <property type="term" value="C:cell outer membrane"/>
    <property type="evidence" value="ECO:0007669"/>
    <property type="project" value="UniProtKB-SubCell"/>
</dbReference>
<evidence type="ECO:0000313" key="7">
    <source>
        <dbReference type="Proteomes" id="UP000305675"/>
    </source>
</evidence>
<dbReference type="AlphaFoldDB" id="A0A4U1BDJ1"/>
<dbReference type="OrthoDB" id="5593828at2"/>
<dbReference type="PROSITE" id="PS51257">
    <property type="entry name" value="PROKAR_LIPOPROTEIN"/>
    <property type="match status" value="1"/>
</dbReference>
<dbReference type="RefSeq" id="WP_136865359.1">
    <property type="nucleotide sequence ID" value="NZ_SWCJ01000028.1"/>
</dbReference>
<gene>
    <name evidence="1" type="primary">lpp</name>
    <name evidence="6" type="ORF">FCL42_20880</name>
</gene>
<feature type="modified residue" description="N6-murein peptidoglycan lysine" evidence="1 2">
    <location>
        <position position="81"/>
    </location>
</feature>
<feature type="lipid moiety-binding region" description="N-palmitoyl cysteine" evidence="1 3">
    <location>
        <position position="20"/>
    </location>
</feature>
<name>A0A4U1BDJ1_9GAMM</name>
<keyword evidence="7" id="KW-1185">Reference proteome</keyword>
<comment type="subcellular location">
    <subcellularLocation>
        <location evidence="1">Cell outer membrane</location>
        <topology evidence="1">Lipid-anchor</topology>
        <orientation evidence="1">Periplasmic side</orientation>
    </subcellularLocation>
    <subcellularLocation>
        <location evidence="1">Secreted</location>
        <location evidence="1">Cell wall</location>
        <topology evidence="1">Peptidoglycan-anchor</topology>
    </subcellularLocation>
    <text evidence="1">Attached via its lipidated N-terminus to the inner leaflet of the outer membrane. Attached to the peptidoglycan network (PGN) via its C-terminus.</text>
</comment>
<keyword evidence="1" id="KW-0134">Cell wall</keyword>